<sequence>MIRNLAGNQRVNQRILILGQSNGSGMMVDRRIRVAVFQARPKTSPNEEQGYERQPTILFE</sequence>
<proteinExistence type="predicted"/>
<feature type="region of interest" description="Disordered" evidence="1">
    <location>
        <begin position="39"/>
        <end position="60"/>
    </location>
</feature>
<reference evidence="2" key="1">
    <citation type="submission" date="2020-07" db="EMBL/GenBank/DDBJ databases">
        <title>Huge and variable diversity of episymbiotic CPR bacteria and DPANN archaea in groundwater ecosystems.</title>
        <authorList>
            <person name="He C.Y."/>
            <person name="Keren R."/>
            <person name="Whittaker M."/>
            <person name="Farag I.F."/>
            <person name="Doudna J."/>
            <person name="Cate J.H.D."/>
            <person name="Banfield J.F."/>
        </authorList>
    </citation>
    <scope>NUCLEOTIDE SEQUENCE</scope>
    <source>
        <strain evidence="2">NC_groundwater_972_Pr1_S-0.2um_49_27</strain>
    </source>
</reference>
<dbReference type="Proteomes" id="UP000808388">
    <property type="component" value="Unassembled WGS sequence"/>
</dbReference>
<organism evidence="2 3">
    <name type="scientific">Candidatus Sungiibacteriota bacterium</name>
    <dbReference type="NCBI Taxonomy" id="2750080"/>
    <lineage>
        <taxon>Bacteria</taxon>
        <taxon>Candidatus Sungiibacteriota</taxon>
    </lineage>
</organism>
<comment type="caution">
    <text evidence="2">The sequence shown here is derived from an EMBL/GenBank/DDBJ whole genome shotgun (WGS) entry which is preliminary data.</text>
</comment>
<gene>
    <name evidence="2" type="ORF">HY220_03675</name>
</gene>
<evidence type="ECO:0000313" key="3">
    <source>
        <dbReference type="Proteomes" id="UP000808388"/>
    </source>
</evidence>
<accession>A0A9D6LNX5</accession>
<evidence type="ECO:0000313" key="2">
    <source>
        <dbReference type="EMBL" id="MBI3627810.1"/>
    </source>
</evidence>
<protein>
    <submittedName>
        <fullName evidence="2">Uncharacterized protein</fullName>
    </submittedName>
</protein>
<dbReference type="AlphaFoldDB" id="A0A9D6LNX5"/>
<evidence type="ECO:0000256" key="1">
    <source>
        <dbReference type="SAM" id="MobiDB-lite"/>
    </source>
</evidence>
<dbReference type="EMBL" id="JACQCQ010000013">
    <property type="protein sequence ID" value="MBI3627810.1"/>
    <property type="molecule type" value="Genomic_DNA"/>
</dbReference>
<name>A0A9D6LNX5_9BACT</name>